<evidence type="ECO:0000256" key="3">
    <source>
        <dbReference type="ARBA" id="ARBA00022833"/>
    </source>
</evidence>
<dbReference type="EnsemblPlants" id="evm.model.09.1234">
    <property type="protein sequence ID" value="cds.evm.model.09.1234"/>
    <property type="gene ID" value="evm.TU.09.1234"/>
</dbReference>
<dbReference type="GO" id="GO:0046294">
    <property type="term" value="P:formaldehyde catabolic process"/>
    <property type="evidence" value="ECO:0007669"/>
    <property type="project" value="TreeGrafter"/>
</dbReference>
<dbReference type="EMBL" id="UZAU01000760">
    <property type="status" value="NOT_ANNOTATED_CDS"/>
    <property type="molecule type" value="Genomic_DNA"/>
</dbReference>
<dbReference type="Proteomes" id="UP000596661">
    <property type="component" value="Chromosome 9"/>
</dbReference>
<dbReference type="OMA" id="ICTALCY"/>
<dbReference type="GO" id="GO:0051903">
    <property type="term" value="F:S-(hydroxymethyl)glutathione dehydrogenase [NAD(P)+] activity"/>
    <property type="evidence" value="ECO:0007669"/>
    <property type="project" value="TreeGrafter"/>
</dbReference>
<dbReference type="AlphaFoldDB" id="A0A803QDT0"/>
<comment type="subunit">
    <text evidence="1">Homodimer.</text>
</comment>
<dbReference type="PANTHER" id="PTHR43880">
    <property type="entry name" value="ALCOHOL DEHYDROGENASE"/>
    <property type="match status" value="1"/>
</dbReference>
<accession>A0A803QDT0</accession>
<dbReference type="SUPFAM" id="SSF50129">
    <property type="entry name" value="GroES-like"/>
    <property type="match status" value="1"/>
</dbReference>
<sequence length="71" mass="7633">MSSSSLKQSQVITCKAAVAWGSGQPLVMEEVEVSPPQPMEIRVKVVATSLCRTDITAWESQVRGTLISLDA</sequence>
<dbReference type="Gramene" id="evm.model.09.1234">
    <property type="protein sequence ID" value="cds.evm.model.09.1234"/>
    <property type="gene ID" value="evm.TU.09.1234"/>
</dbReference>
<evidence type="ECO:0000313" key="5">
    <source>
        <dbReference type="Proteomes" id="UP000596661"/>
    </source>
</evidence>
<name>A0A803QDT0_CANSA</name>
<dbReference type="Gene3D" id="3.90.180.10">
    <property type="entry name" value="Medium-chain alcohol dehydrogenases, catalytic domain"/>
    <property type="match status" value="1"/>
</dbReference>
<evidence type="ECO:0000313" key="4">
    <source>
        <dbReference type="EnsemblPlants" id="cds.evm.model.09.1234"/>
    </source>
</evidence>
<protein>
    <recommendedName>
        <fullName evidence="6">Alcohol dehydrogenase</fullName>
    </recommendedName>
</protein>
<reference evidence="4" key="1">
    <citation type="submission" date="2018-11" db="EMBL/GenBank/DDBJ databases">
        <authorList>
            <person name="Grassa J C."/>
        </authorList>
    </citation>
    <scope>NUCLEOTIDE SEQUENCE [LARGE SCALE GENOMIC DNA]</scope>
</reference>
<dbReference type="GO" id="GO:0005829">
    <property type="term" value="C:cytosol"/>
    <property type="evidence" value="ECO:0007669"/>
    <property type="project" value="TreeGrafter"/>
</dbReference>
<dbReference type="PANTHER" id="PTHR43880:SF5">
    <property type="entry name" value="ALCOHOL DEHYDROGENASE-LIKE 6"/>
    <property type="match status" value="1"/>
</dbReference>
<keyword evidence="5" id="KW-1185">Reference proteome</keyword>
<dbReference type="InterPro" id="IPR011032">
    <property type="entry name" value="GroES-like_sf"/>
</dbReference>
<evidence type="ECO:0000256" key="2">
    <source>
        <dbReference type="ARBA" id="ARBA00022723"/>
    </source>
</evidence>
<keyword evidence="2" id="KW-0479">Metal-binding</keyword>
<reference evidence="4" key="2">
    <citation type="submission" date="2021-03" db="UniProtKB">
        <authorList>
            <consortium name="EnsemblPlants"/>
        </authorList>
    </citation>
    <scope>IDENTIFICATION</scope>
</reference>
<keyword evidence="3" id="KW-0862">Zinc</keyword>
<dbReference type="GO" id="GO:0008270">
    <property type="term" value="F:zinc ion binding"/>
    <property type="evidence" value="ECO:0007669"/>
    <property type="project" value="TreeGrafter"/>
</dbReference>
<proteinExistence type="predicted"/>
<evidence type="ECO:0008006" key="6">
    <source>
        <dbReference type="Google" id="ProtNLM"/>
    </source>
</evidence>
<evidence type="ECO:0000256" key="1">
    <source>
        <dbReference type="ARBA" id="ARBA00011738"/>
    </source>
</evidence>
<organism evidence="4 5">
    <name type="scientific">Cannabis sativa</name>
    <name type="common">Hemp</name>
    <name type="synonym">Marijuana</name>
    <dbReference type="NCBI Taxonomy" id="3483"/>
    <lineage>
        <taxon>Eukaryota</taxon>
        <taxon>Viridiplantae</taxon>
        <taxon>Streptophyta</taxon>
        <taxon>Embryophyta</taxon>
        <taxon>Tracheophyta</taxon>
        <taxon>Spermatophyta</taxon>
        <taxon>Magnoliopsida</taxon>
        <taxon>eudicotyledons</taxon>
        <taxon>Gunneridae</taxon>
        <taxon>Pentapetalae</taxon>
        <taxon>rosids</taxon>
        <taxon>fabids</taxon>
        <taxon>Rosales</taxon>
        <taxon>Cannabaceae</taxon>
        <taxon>Cannabis</taxon>
    </lineage>
</organism>